<dbReference type="AlphaFoldDB" id="A0A6J6CWV0"/>
<organism evidence="1">
    <name type="scientific">freshwater metagenome</name>
    <dbReference type="NCBI Taxonomy" id="449393"/>
    <lineage>
        <taxon>unclassified sequences</taxon>
        <taxon>metagenomes</taxon>
        <taxon>ecological metagenomes</taxon>
    </lineage>
</organism>
<dbReference type="EMBL" id="CAEZSR010000038">
    <property type="protein sequence ID" value="CAB4554703.1"/>
    <property type="molecule type" value="Genomic_DNA"/>
</dbReference>
<evidence type="ECO:0000313" key="1">
    <source>
        <dbReference type="EMBL" id="CAB4554703.1"/>
    </source>
</evidence>
<name>A0A6J6CWV0_9ZZZZ</name>
<accession>A0A6J6CWV0</accession>
<reference evidence="1" key="1">
    <citation type="submission" date="2020-05" db="EMBL/GenBank/DDBJ databases">
        <authorList>
            <person name="Chiriac C."/>
            <person name="Salcher M."/>
            <person name="Ghai R."/>
            <person name="Kavagutti S V."/>
        </authorList>
    </citation>
    <scope>NUCLEOTIDE SEQUENCE</scope>
</reference>
<proteinExistence type="predicted"/>
<sequence>MALPGGSVVGVLGAATSATLAVVVVIEGDDPDVRAVRTIEQRG</sequence>
<gene>
    <name evidence="1" type="ORF">UFOPK1493_01332</name>
</gene>
<protein>
    <submittedName>
        <fullName evidence="1">Unannotated protein</fullName>
    </submittedName>
</protein>